<dbReference type="CDD" id="cd15831">
    <property type="entry name" value="BTAD"/>
    <property type="match status" value="1"/>
</dbReference>
<dbReference type="InterPro" id="IPR001867">
    <property type="entry name" value="OmpR/PhoB-type_DNA-bd"/>
</dbReference>
<evidence type="ECO:0000313" key="6">
    <source>
        <dbReference type="EMBL" id="MBO0657390.1"/>
    </source>
</evidence>
<protein>
    <submittedName>
        <fullName evidence="6">Winged helix-turn-helix domain-containing protein</fullName>
    </submittedName>
</protein>
<dbReference type="PRINTS" id="PR00364">
    <property type="entry name" value="DISEASERSIST"/>
</dbReference>
<dbReference type="CDD" id="cd00383">
    <property type="entry name" value="trans_reg_C"/>
    <property type="match status" value="1"/>
</dbReference>
<dbReference type="Pfam" id="PF03704">
    <property type="entry name" value="BTAD"/>
    <property type="match status" value="1"/>
</dbReference>
<dbReference type="Gene3D" id="1.25.40.10">
    <property type="entry name" value="Tetratricopeptide repeat domain"/>
    <property type="match status" value="2"/>
</dbReference>
<dbReference type="SMART" id="SM01043">
    <property type="entry name" value="BTAD"/>
    <property type="match status" value="1"/>
</dbReference>
<dbReference type="SMART" id="SM00862">
    <property type="entry name" value="Trans_reg_C"/>
    <property type="match status" value="1"/>
</dbReference>
<dbReference type="InterPro" id="IPR011990">
    <property type="entry name" value="TPR-like_helical_dom_sf"/>
</dbReference>
<keyword evidence="2" id="KW-0902">Two-component regulatory system</keyword>
<dbReference type="InterPro" id="IPR016032">
    <property type="entry name" value="Sig_transdc_resp-reg_C-effctor"/>
</dbReference>
<dbReference type="Gene3D" id="3.40.50.300">
    <property type="entry name" value="P-loop containing nucleotide triphosphate hydrolases"/>
    <property type="match status" value="1"/>
</dbReference>
<feature type="DNA-binding region" description="OmpR/PhoB-type" evidence="4">
    <location>
        <begin position="1"/>
        <end position="94"/>
    </location>
</feature>
<dbReference type="Gene3D" id="1.10.10.10">
    <property type="entry name" value="Winged helix-like DNA-binding domain superfamily/Winged helix DNA-binding domain"/>
    <property type="match status" value="1"/>
</dbReference>
<dbReference type="InterPro" id="IPR036388">
    <property type="entry name" value="WH-like_DNA-bd_sf"/>
</dbReference>
<dbReference type="GO" id="GO:0003677">
    <property type="term" value="F:DNA binding"/>
    <property type="evidence" value="ECO:0007669"/>
    <property type="project" value="UniProtKB-UniRule"/>
</dbReference>
<comment type="caution">
    <text evidence="6">The sequence shown here is derived from an EMBL/GenBank/DDBJ whole genome shotgun (WGS) entry which is preliminary data.</text>
</comment>
<dbReference type="GO" id="GO:0000160">
    <property type="term" value="P:phosphorelay signal transduction system"/>
    <property type="evidence" value="ECO:0007669"/>
    <property type="project" value="UniProtKB-KW"/>
</dbReference>
<dbReference type="InterPro" id="IPR003593">
    <property type="entry name" value="AAA+_ATPase"/>
</dbReference>
<keyword evidence="7" id="KW-1185">Reference proteome</keyword>
<proteinExistence type="inferred from homology"/>
<evidence type="ECO:0000256" key="4">
    <source>
        <dbReference type="PROSITE-ProRule" id="PRU01091"/>
    </source>
</evidence>
<dbReference type="AlphaFoldDB" id="A0A939JUD7"/>
<dbReference type="GO" id="GO:0006355">
    <property type="term" value="P:regulation of DNA-templated transcription"/>
    <property type="evidence" value="ECO:0007669"/>
    <property type="project" value="InterPro"/>
</dbReference>
<dbReference type="PANTHER" id="PTHR47691">
    <property type="entry name" value="REGULATOR-RELATED"/>
    <property type="match status" value="1"/>
</dbReference>
<evidence type="ECO:0000256" key="3">
    <source>
        <dbReference type="ARBA" id="ARBA00023125"/>
    </source>
</evidence>
<dbReference type="SUPFAM" id="SSF46894">
    <property type="entry name" value="C-terminal effector domain of the bipartite response regulators"/>
    <property type="match status" value="1"/>
</dbReference>
<evidence type="ECO:0000259" key="5">
    <source>
        <dbReference type="PROSITE" id="PS51755"/>
    </source>
</evidence>
<evidence type="ECO:0000256" key="2">
    <source>
        <dbReference type="ARBA" id="ARBA00023012"/>
    </source>
</evidence>
<dbReference type="SUPFAM" id="SSF52540">
    <property type="entry name" value="P-loop containing nucleoside triphosphate hydrolases"/>
    <property type="match status" value="1"/>
</dbReference>
<dbReference type="EMBL" id="JAFMOF010000008">
    <property type="protein sequence ID" value="MBO0657390.1"/>
    <property type="molecule type" value="Genomic_DNA"/>
</dbReference>
<dbReference type="Pfam" id="PF00486">
    <property type="entry name" value="Trans_reg_C"/>
    <property type="match status" value="1"/>
</dbReference>
<dbReference type="SMART" id="SM00382">
    <property type="entry name" value="AAA"/>
    <property type="match status" value="1"/>
</dbReference>
<evidence type="ECO:0000256" key="1">
    <source>
        <dbReference type="ARBA" id="ARBA00005820"/>
    </source>
</evidence>
<gene>
    <name evidence="6" type="ORF">J1792_33170</name>
</gene>
<name>A0A939JUD7_9ACTN</name>
<organism evidence="6 7">
    <name type="scientific">Streptomyces triculaminicus</name>
    <dbReference type="NCBI Taxonomy" id="2816232"/>
    <lineage>
        <taxon>Bacteria</taxon>
        <taxon>Bacillati</taxon>
        <taxon>Actinomycetota</taxon>
        <taxon>Actinomycetes</taxon>
        <taxon>Kitasatosporales</taxon>
        <taxon>Streptomycetaceae</taxon>
        <taxon>Streptomyces</taxon>
    </lineage>
</organism>
<dbReference type="RefSeq" id="WP_207248929.1">
    <property type="nucleotide sequence ID" value="NZ_JAFMOF010000008.1"/>
</dbReference>
<dbReference type="SUPFAM" id="SSF48452">
    <property type="entry name" value="TPR-like"/>
    <property type="match status" value="2"/>
</dbReference>
<feature type="domain" description="OmpR/PhoB-type" evidence="5">
    <location>
        <begin position="1"/>
        <end position="94"/>
    </location>
</feature>
<sequence>MEIRVLGPLEVLAEGRPLALPAGRARIVLAVLALHAGRTVSVDRLIEAAWGEDSPATARAQVQALVSALRRALAVADPRSQAIETHNGGYALRADGVRTDLASFTGRIRQGRAVAAAGRHGEAVGLFRAALALWRGPAFDGFSSRLLEAEAAQCEEIRLAVLEECIGVELDLGLPTPNMDLMTELRAITVAHPLRESAQRLRMIALHRAGRPAEALTAFHEARRALADELGVEPGPALRALYQQILTEDPGLAPEGADRPRQAGSLASRCTLFGRERDITGLVGLVLERRMVTLVGPPGVGKTQLALAGATKAAGRLSDGVYVVELDAVTGPELVPSAVAGALGIPAGPGRPVMDALCGALAPRHALLVLDNCEHLLDACAELADLLLTRCPRLHILATSREALALPDEVIQPVGPLDVPPEDTMEAVLRSPAGQMFLDRVAARRPGFAMTDEAQAELVARICRAVEGLPLAVELVAAQLRTYALAEVAARLPQQMRSLSRRRATPDRHRSLEAAIAWSHRLLSPGEQRVFARLSAFSGGFTLAAAQAVAADVPAATVQPHTPPHAAAVDTTVRDLVDRSLLQASPEDEPTRYRLLEPIREFAREQLTLHDEGPAIRSRHAAYFREMAEHVQLSDDAPGDGRNGAEHRSIRLRRSLRRELPNLRAGLDWSFGPGDLDDGLRLVGAMSWIWVGLPGEGLQWVERALTRLGSAPPTVRPQVLYAAGLIHLSTDLTRAAALLEQAAHSAEACGDAPRQLEALAQLSVVRCMQGDAEESARTAELVLTIVQPLATESATARARVAVAVARCGLGDLSVAAHHLELAEGVLAAHEDREALATVRWAQAELAYYRGDPHSAAALSAAALRDTAVGHDLFATVCRRAQHARNLQAAGDLATSARLLRTVLRACLDKGLWMPAVDALITAARQEADRGHPTRAVTLLSAANTLRATTGRHPAPVEHPVLRALVGRLQERLVAGEHSEAEKHGSAMTAEQAIRHALEASPPAWTSPPHALS</sequence>
<dbReference type="Proteomes" id="UP000664781">
    <property type="component" value="Unassembled WGS sequence"/>
</dbReference>
<comment type="similarity">
    <text evidence="1">Belongs to the AfsR/DnrI/RedD regulatory family.</text>
</comment>
<dbReference type="InterPro" id="IPR005158">
    <property type="entry name" value="BTAD"/>
</dbReference>
<accession>A0A939JUD7</accession>
<reference evidence="6" key="1">
    <citation type="submission" date="2021-03" db="EMBL/GenBank/DDBJ databases">
        <title>Streptomyces strains.</title>
        <authorList>
            <person name="Lund M.B."/>
            <person name="Toerring T."/>
        </authorList>
    </citation>
    <scope>NUCLEOTIDE SEQUENCE</scope>
    <source>
        <strain evidence="6">JCM 4242</strain>
    </source>
</reference>
<dbReference type="InterPro" id="IPR027417">
    <property type="entry name" value="P-loop_NTPase"/>
</dbReference>
<keyword evidence="3 4" id="KW-0238">DNA-binding</keyword>
<dbReference type="PROSITE" id="PS51755">
    <property type="entry name" value="OMPR_PHOB"/>
    <property type="match status" value="1"/>
</dbReference>
<evidence type="ECO:0000313" key="7">
    <source>
        <dbReference type="Proteomes" id="UP000664781"/>
    </source>
</evidence>
<dbReference type="PANTHER" id="PTHR47691:SF3">
    <property type="entry name" value="HTH-TYPE TRANSCRIPTIONAL REGULATOR RV0890C-RELATED"/>
    <property type="match status" value="1"/>
</dbReference>